<reference evidence="8" key="1">
    <citation type="journal article" date="2019" name="Int. J. Syst. Evol. Microbiol.">
        <title>The Global Catalogue of Microorganisms (GCM) 10K type strain sequencing project: providing services to taxonomists for standard genome sequencing and annotation.</title>
        <authorList>
            <consortium name="The Broad Institute Genomics Platform"/>
            <consortium name="The Broad Institute Genome Sequencing Center for Infectious Disease"/>
            <person name="Wu L."/>
            <person name="Ma J."/>
        </authorList>
    </citation>
    <scope>NUCLEOTIDE SEQUENCE [LARGE SCALE GENOMIC DNA]</scope>
    <source>
        <strain evidence="8">NBRC 108894</strain>
    </source>
</reference>
<keyword evidence="2 6" id="KW-0732">Signal</keyword>
<feature type="chain" id="PRO_5046381063" evidence="6">
    <location>
        <begin position="21"/>
        <end position="451"/>
    </location>
</feature>
<evidence type="ECO:0000313" key="8">
    <source>
        <dbReference type="Proteomes" id="UP001157034"/>
    </source>
</evidence>
<gene>
    <name evidence="7" type="ORF">GCM10025881_12420</name>
</gene>
<protein>
    <submittedName>
        <fullName evidence="7">Sugar ABC transporter substrate-binding protein</fullName>
    </submittedName>
</protein>
<organism evidence="7 8">
    <name type="scientific">Pseudolysinimonas kribbensis</name>
    <dbReference type="NCBI Taxonomy" id="433641"/>
    <lineage>
        <taxon>Bacteria</taxon>
        <taxon>Bacillati</taxon>
        <taxon>Actinomycetota</taxon>
        <taxon>Actinomycetes</taxon>
        <taxon>Micrococcales</taxon>
        <taxon>Microbacteriaceae</taxon>
        <taxon>Pseudolysinimonas</taxon>
    </lineage>
</organism>
<keyword evidence="5" id="KW-0449">Lipoprotein</keyword>
<keyword evidence="8" id="KW-1185">Reference proteome</keyword>
<dbReference type="Pfam" id="PF01547">
    <property type="entry name" value="SBP_bac_1"/>
    <property type="match status" value="1"/>
</dbReference>
<proteinExistence type="predicted"/>
<dbReference type="PANTHER" id="PTHR43649:SF33">
    <property type="entry name" value="POLYGALACTURONAN_RHAMNOGALACTURONAN-BINDING PROTEIN YTCQ"/>
    <property type="match status" value="1"/>
</dbReference>
<dbReference type="PANTHER" id="PTHR43649">
    <property type="entry name" value="ARABINOSE-BINDING PROTEIN-RELATED"/>
    <property type="match status" value="1"/>
</dbReference>
<dbReference type="Proteomes" id="UP001157034">
    <property type="component" value="Unassembled WGS sequence"/>
</dbReference>
<dbReference type="InterPro" id="IPR050490">
    <property type="entry name" value="Bact_solute-bd_prot1"/>
</dbReference>
<evidence type="ECO:0000256" key="1">
    <source>
        <dbReference type="ARBA" id="ARBA00022475"/>
    </source>
</evidence>
<accession>A0ABQ6K1S3</accession>
<evidence type="ECO:0000256" key="3">
    <source>
        <dbReference type="ARBA" id="ARBA00023136"/>
    </source>
</evidence>
<evidence type="ECO:0000256" key="6">
    <source>
        <dbReference type="SAM" id="SignalP"/>
    </source>
</evidence>
<sequence>MKKRALIAGLTALVMAAGLAACSGGGGGGADANANAKCTNKIIHKDAPKVTAWAWYPNTQLVVDNFNKSHTDVQVCWNNVGQGGDEYDKFQTAVSAKKGAPDVVMLEADHLANYVIQGALVDISKYGANKVKKNFSAGAWKDVSVGDAVYAAPIDGGPMGLIYRKDIFAKYGITKPPATWDEYAADAQKVKDAGGPLFGDLGGNVPAVMMALQIQKGAHPFQYDPTKPKEVGVKLDDPASKQVLDYWAGLVKKGLVGTADQFTAEYISGVVGGKYATYVSAAWAPGYLTGAGVGKGNDKGQFAVAPLPQWDPSNPVSVNWGGSAFAVTTQAKDKKLAAEVALGLDADPASLENGWKNLVIFPLNQTVLKSKEIADYPLDFFGGQKAYGEVYIPAENGYKGFTYSPFQVYYYAQLQKQLTAINGGKIDGAGAAAAVQDAVVKYAKQQGFTVK</sequence>
<keyword evidence="3" id="KW-0472">Membrane</keyword>
<dbReference type="InterPro" id="IPR006059">
    <property type="entry name" value="SBP"/>
</dbReference>
<dbReference type="RefSeq" id="WP_284253353.1">
    <property type="nucleotide sequence ID" value="NZ_BAAAQO010000002.1"/>
</dbReference>
<dbReference type="SUPFAM" id="SSF53850">
    <property type="entry name" value="Periplasmic binding protein-like II"/>
    <property type="match status" value="1"/>
</dbReference>
<dbReference type="EMBL" id="BSVB01000001">
    <property type="protein sequence ID" value="GMA94418.1"/>
    <property type="molecule type" value="Genomic_DNA"/>
</dbReference>
<dbReference type="PROSITE" id="PS51257">
    <property type="entry name" value="PROKAR_LIPOPROTEIN"/>
    <property type="match status" value="1"/>
</dbReference>
<dbReference type="Gene3D" id="3.40.190.10">
    <property type="entry name" value="Periplasmic binding protein-like II"/>
    <property type="match status" value="2"/>
</dbReference>
<keyword evidence="4" id="KW-0564">Palmitate</keyword>
<comment type="caution">
    <text evidence="7">The sequence shown here is derived from an EMBL/GenBank/DDBJ whole genome shotgun (WGS) entry which is preliminary data.</text>
</comment>
<feature type="signal peptide" evidence="6">
    <location>
        <begin position="1"/>
        <end position="20"/>
    </location>
</feature>
<name>A0ABQ6K1S3_9MICO</name>
<evidence type="ECO:0000313" key="7">
    <source>
        <dbReference type="EMBL" id="GMA94418.1"/>
    </source>
</evidence>
<evidence type="ECO:0000256" key="2">
    <source>
        <dbReference type="ARBA" id="ARBA00022729"/>
    </source>
</evidence>
<evidence type="ECO:0000256" key="5">
    <source>
        <dbReference type="ARBA" id="ARBA00023288"/>
    </source>
</evidence>
<evidence type="ECO:0000256" key="4">
    <source>
        <dbReference type="ARBA" id="ARBA00023139"/>
    </source>
</evidence>
<keyword evidence="1" id="KW-1003">Cell membrane</keyword>